<reference evidence="15 16" key="2">
    <citation type="journal article" date="2019" name="Nat. Microbiol.">
        <title>Genomic variation and strain-specific functional adaptation in the human gut microbiome during early life.</title>
        <authorList>
            <person name="Vatanen T."/>
            <person name="Plichta D.R."/>
            <person name="Somani J."/>
            <person name="Munch P.C."/>
            <person name="Arthur T.D."/>
            <person name="Hall A.B."/>
            <person name="Rudolf S."/>
            <person name="Oakeley E.J."/>
            <person name="Ke X."/>
            <person name="Young R.A."/>
            <person name="Haiser H.J."/>
            <person name="Kolde R."/>
            <person name="Yassour M."/>
            <person name="Luopajarvi K."/>
            <person name="Siljander H."/>
            <person name="Virtanen S.M."/>
            <person name="Ilonen J."/>
            <person name="Uibo R."/>
            <person name="Tillmann V."/>
            <person name="Mokurov S."/>
            <person name="Dorshakova N."/>
            <person name="Porter J.A."/>
            <person name="McHardy A.C."/>
            <person name="Lahdesmaki H."/>
            <person name="Vlamakis H."/>
            <person name="Huttenhower C."/>
            <person name="Knip M."/>
            <person name="Xavier R.J."/>
        </authorList>
    </citation>
    <scope>NUCLEOTIDE SEQUENCE [LARGE SCALE GENOMIC DNA]</scope>
    <source>
        <strain evidence="13 15">RJX1047</strain>
        <strain evidence="14 16">RJX1052</strain>
    </source>
</reference>
<reference evidence="17 18" key="1">
    <citation type="journal article" date="2019" name="Nat. Med.">
        <title>A library of human gut bacterial isolates paired with longitudinal multiomics data enables mechanistic microbiome research.</title>
        <authorList>
            <person name="Poyet M."/>
            <person name="Groussin M."/>
            <person name="Gibbons S.M."/>
            <person name="Avila-Pacheco J."/>
            <person name="Jiang X."/>
            <person name="Kearney S.M."/>
            <person name="Perrotta A.R."/>
            <person name="Berdy B."/>
            <person name="Zhao S."/>
            <person name="Lieberman T.D."/>
            <person name="Swanson P.K."/>
            <person name="Smith M."/>
            <person name="Roesemann S."/>
            <person name="Alexander J.E."/>
            <person name="Rich S.A."/>
            <person name="Livny J."/>
            <person name="Vlamakis H."/>
            <person name="Clish C."/>
            <person name="Bullock K."/>
            <person name="Deik A."/>
            <person name="Scott J."/>
            <person name="Pierce K.A."/>
            <person name="Xavier R.J."/>
            <person name="Alm E.J."/>
        </authorList>
    </citation>
    <scope>NUCLEOTIDE SEQUENCE [LARGE SCALE GENOMIC DNA]</scope>
    <source>
        <strain evidence="8 19">BIOML-A1</strain>
        <strain evidence="6 20">BIOML-A25</strain>
        <strain evidence="9 18">BIOML-A4</strain>
        <strain evidence="7 17">BIOML-A5</strain>
    </source>
</reference>
<proteinExistence type="predicted"/>
<organism evidence="13 15">
    <name type="scientific">Phocaeicola dorei</name>
    <dbReference type="NCBI Taxonomy" id="357276"/>
    <lineage>
        <taxon>Bacteria</taxon>
        <taxon>Pseudomonadati</taxon>
        <taxon>Bacteroidota</taxon>
        <taxon>Bacteroidia</taxon>
        <taxon>Bacteroidales</taxon>
        <taxon>Bacteroidaceae</taxon>
        <taxon>Phocaeicola</taxon>
    </lineage>
</organism>
<evidence type="ECO:0000256" key="3">
    <source>
        <dbReference type="ARBA" id="ARBA00023163"/>
    </source>
</evidence>
<dbReference type="RefSeq" id="WP_007834107.1">
    <property type="nucleotide sequence ID" value="NZ_BAABYF010000001.1"/>
</dbReference>
<dbReference type="EMBL" id="VVZA01000005">
    <property type="protein sequence ID" value="KAA5405988.1"/>
    <property type="molecule type" value="Genomic_DNA"/>
</dbReference>
<dbReference type="EMBL" id="VVZB01000003">
    <property type="protein sequence ID" value="KAA5384181.1"/>
    <property type="molecule type" value="Genomic_DNA"/>
</dbReference>
<dbReference type="SUPFAM" id="SSF46689">
    <property type="entry name" value="Homeodomain-like"/>
    <property type="match status" value="1"/>
</dbReference>
<dbReference type="Proteomes" id="UP000294834">
    <property type="component" value="Unassembled WGS sequence"/>
</dbReference>
<dbReference type="EMBL" id="VVYY01000006">
    <property type="protein sequence ID" value="KAA5399087.1"/>
    <property type="molecule type" value="Genomic_DNA"/>
</dbReference>
<reference evidence="12 21" key="3">
    <citation type="submission" date="2019-11" db="EMBL/GenBank/DDBJ databases">
        <title>Complete genome sequence of Bacteroides dorei DSM 17855.</title>
        <authorList>
            <person name="Russell J.T."/>
        </authorList>
    </citation>
    <scope>NUCLEOTIDE SEQUENCE [LARGE SCALE GENOMIC DNA]</scope>
    <source>
        <strain evidence="12 21">DSM 17855</strain>
    </source>
</reference>
<evidence type="ECO:0000313" key="8">
    <source>
        <dbReference type="EMBL" id="KAA5399087.1"/>
    </source>
</evidence>
<dbReference type="KEGG" id="bdo:EL88_24730"/>
<dbReference type="SMART" id="SM00342">
    <property type="entry name" value="HTH_ARAC"/>
    <property type="match status" value="1"/>
</dbReference>
<dbReference type="Proteomes" id="UP000500949">
    <property type="component" value="Chromosome"/>
</dbReference>
<dbReference type="GO" id="GO:0003700">
    <property type="term" value="F:DNA-binding transcription factor activity"/>
    <property type="evidence" value="ECO:0007669"/>
    <property type="project" value="InterPro"/>
</dbReference>
<dbReference type="Proteomes" id="UP001055104">
    <property type="component" value="Unassembled WGS sequence"/>
</dbReference>
<evidence type="ECO:0000313" key="17">
    <source>
        <dbReference type="Proteomes" id="UP000347681"/>
    </source>
</evidence>
<dbReference type="Proteomes" id="UP000441162">
    <property type="component" value="Unassembled WGS sequence"/>
</dbReference>
<evidence type="ECO:0000313" key="11">
    <source>
        <dbReference type="EMBL" id="MDU0271442.1"/>
    </source>
</evidence>
<dbReference type="EMBL" id="SLTU01000003">
    <property type="protein sequence ID" value="TDA71615.1"/>
    <property type="molecule type" value="Genomic_DNA"/>
</dbReference>
<name>A0A076IWE5_9BACT</name>
<evidence type="ECO:0000256" key="1">
    <source>
        <dbReference type="ARBA" id="ARBA00023015"/>
    </source>
</evidence>
<dbReference type="EMBL" id="JAHOAX010000008">
    <property type="protein sequence ID" value="MBV3123564.1"/>
    <property type="molecule type" value="Genomic_DNA"/>
</dbReference>
<dbReference type="EMBL" id="BQOB01000001">
    <property type="protein sequence ID" value="GKH80393.1"/>
    <property type="molecule type" value="Genomic_DNA"/>
</dbReference>
<keyword evidence="1" id="KW-0805">Transcription regulation</keyword>
<evidence type="ECO:0000313" key="10">
    <source>
        <dbReference type="EMBL" id="MBV3123564.1"/>
    </source>
</evidence>
<evidence type="ECO:0000313" key="6">
    <source>
        <dbReference type="EMBL" id="KAA5323473.1"/>
    </source>
</evidence>
<keyword evidence="2" id="KW-0238">DNA-binding</keyword>
<evidence type="ECO:0000256" key="2">
    <source>
        <dbReference type="ARBA" id="ARBA00023125"/>
    </source>
</evidence>
<reference evidence="11" key="6">
    <citation type="submission" date="2023-10" db="EMBL/GenBank/DDBJ databases">
        <title>Genome of Potential pathogenic bacteria in Crohn's disease.</title>
        <authorList>
            <person name="Rodriguez-Palacios A."/>
        </authorList>
    </citation>
    <scope>NUCLEOTIDE SEQUENCE</scope>
    <source>
        <strain evidence="11">CavFT-hAR62</strain>
    </source>
</reference>
<dbReference type="Proteomes" id="UP000294527">
    <property type="component" value="Unassembled WGS sequence"/>
</dbReference>
<dbReference type="PANTHER" id="PTHR43280:SF29">
    <property type="entry name" value="ARAC-FAMILY TRANSCRIPTIONAL REGULATOR"/>
    <property type="match status" value="1"/>
</dbReference>
<evidence type="ECO:0000313" key="9">
    <source>
        <dbReference type="EMBL" id="KAA5405988.1"/>
    </source>
</evidence>
<dbReference type="eggNOG" id="COG2169">
    <property type="taxonomic scope" value="Bacteria"/>
</dbReference>
<dbReference type="Gene3D" id="1.10.10.60">
    <property type="entry name" value="Homeodomain-like"/>
    <property type="match status" value="2"/>
</dbReference>
<accession>A0A076IWE5</accession>
<dbReference type="EMBL" id="SLTX01000002">
    <property type="protein sequence ID" value="TDB03569.1"/>
    <property type="molecule type" value="Genomic_DNA"/>
</dbReference>
<evidence type="ECO:0000313" key="5">
    <source>
        <dbReference type="EMBL" id="GKH80393.1"/>
    </source>
</evidence>
<evidence type="ECO:0000313" key="13">
    <source>
        <dbReference type="EMBL" id="TDA71615.1"/>
    </source>
</evidence>
<dbReference type="GeneID" id="93449460"/>
<evidence type="ECO:0000313" key="20">
    <source>
        <dbReference type="Proteomes" id="UP000481700"/>
    </source>
</evidence>
<protein>
    <submittedName>
        <fullName evidence="13">AraC family transcriptional regulator</fullName>
    </submittedName>
    <submittedName>
        <fullName evidence="12">Helix-turn-helix domain-containing protein</fullName>
    </submittedName>
    <submittedName>
        <fullName evidence="6">Helix-turn-helix transcriptional regulator</fullName>
    </submittedName>
</protein>
<dbReference type="EMBL" id="CP046176">
    <property type="protein sequence ID" value="QJR78958.1"/>
    <property type="molecule type" value="Genomic_DNA"/>
</dbReference>
<dbReference type="GO" id="GO:0043565">
    <property type="term" value="F:sequence-specific DNA binding"/>
    <property type="evidence" value="ECO:0007669"/>
    <property type="project" value="InterPro"/>
</dbReference>
<dbReference type="Proteomes" id="UP000347681">
    <property type="component" value="Unassembled WGS sequence"/>
</dbReference>
<evidence type="ECO:0000313" key="12">
    <source>
        <dbReference type="EMBL" id="QJR78958.1"/>
    </source>
</evidence>
<dbReference type="InterPro" id="IPR009057">
    <property type="entry name" value="Homeodomain-like_sf"/>
</dbReference>
<dbReference type="Pfam" id="PF12833">
    <property type="entry name" value="HTH_18"/>
    <property type="match status" value="1"/>
</dbReference>
<dbReference type="Proteomes" id="UP001181086">
    <property type="component" value="Unassembled WGS sequence"/>
</dbReference>
<gene>
    <name evidence="5" type="ORF">CE91St7_12770</name>
    <name evidence="13" type="ORF">E1I98_22300</name>
    <name evidence="14" type="ORF">E1J06_20620</name>
    <name evidence="9" type="ORF">F2Y51_07475</name>
    <name evidence="8" type="ORF">F2Y58_08190</name>
    <name evidence="7" type="ORF">F2Y61_07790</name>
    <name evidence="6" type="ORF">F2Z07_03475</name>
    <name evidence="12" type="ORF">GKD17_22595</name>
    <name evidence="10" type="ORF">KSU80_10290</name>
    <name evidence="11" type="ORF">RVH45_16415</name>
</gene>
<feature type="domain" description="HTH araC/xylS-type" evidence="4">
    <location>
        <begin position="62"/>
        <end position="150"/>
    </location>
</feature>
<dbReference type="EMBL" id="JAWDEV010000011">
    <property type="protein sequence ID" value="MDU0271442.1"/>
    <property type="molecule type" value="Genomic_DNA"/>
</dbReference>
<evidence type="ECO:0000313" key="19">
    <source>
        <dbReference type="Proteomes" id="UP000481616"/>
    </source>
</evidence>
<reference evidence="10" key="4">
    <citation type="submission" date="2021-06" db="EMBL/GenBank/DDBJ databases">
        <title>Collection of gut derived symbiotic bacterial strains cultured from healthy donors.</title>
        <authorList>
            <person name="Lin H."/>
            <person name="Littmann E."/>
            <person name="Pamer E.G."/>
        </authorList>
    </citation>
    <scope>NUCLEOTIDE SEQUENCE</scope>
    <source>
        <strain evidence="10">MSK.5.10</strain>
    </source>
</reference>
<reference evidence="5" key="5">
    <citation type="submission" date="2022-01" db="EMBL/GenBank/DDBJ databases">
        <title>Novel bile acid biosynthetic pathways are enriched in the microbiome of centenarians.</title>
        <authorList>
            <person name="Sato Y."/>
            <person name="Atarashi K."/>
            <person name="Plichta R.D."/>
            <person name="Arai Y."/>
            <person name="Sasajima S."/>
            <person name="Kearney M.S."/>
            <person name="Suda W."/>
            <person name="Takeshita K."/>
            <person name="Sasaki T."/>
            <person name="Okamoto S."/>
            <person name="Skelly N.A."/>
            <person name="Okamura Y."/>
            <person name="Vlamakis H."/>
            <person name="Li Y."/>
            <person name="Tanoue T."/>
            <person name="Takei H."/>
            <person name="Nittono H."/>
            <person name="Narushima S."/>
            <person name="Irie J."/>
            <person name="Itoh H."/>
            <person name="Moriya K."/>
            <person name="Sugiura Y."/>
            <person name="Suematsu M."/>
            <person name="Moritoki N."/>
            <person name="Shibata S."/>
            <person name="Littman R.D."/>
            <person name="Fischbach A.M."/>
            <person name="Uwamino Y."/>
            <person name="Inoue T."/>
            <person name="Honda A."/>
            <person name="Hattori M."/>
            <person name="Murai T."/>
            <person name="Xavier J.R."/>
            <person name="Hirose N."/>
            <person name="Honda K."/>
        </authorList>
    </citation>
    <scope>NUCLEOTIDE SEQUENCE</scope>
    <source>
        <strain evidence="5">CE91-St7</strain>
    </source>
</reference>
<dbReference type="Proteomes" id="UP000777173">
    <property type="component" value="Unassembled WGS sequence"/>
</dbReference>
<evidence type="ECO:0000313" key="16">
    <source>
        <dbReference type="Proteomes" id="UP000294834"/>
    </source>
</evidence>
<dbReference type="PANTHER" id="PTHR43280">
    <property type="entry name" value="ARAC-FAMILY TRANSCRIPTIONAL REGULATOR"/>
    <property type="match status" value="1"/>
</dbReference>
<dbReference type="PROSITE" id="PS01124">
    <property type="entry name" value="HTH_ARAC_FAMILY_2"/>
    <property type="match status" value="1"/>
</dbReference>
<dbReference type="Proteomes" id="UP000481700">
    <property type="component" value="Unassembled WGS sequence"/>
</dbReference>
<evidence type="ECO:0000313" key="15">
    <source>
        <dbReference type="Proteomes" id="UP000294527"/>
    </source>
</evidence>
<dbReference type="Proteomes" id="UP000481616">
    <property type="component" value="Unassembled WGS sequence"/>
</dbReference>
<evidence type="ECO:0000259" key="4">
    <source>
        <dbReference type="PROSITE" id="PS01124"/>
    </source>
</evidence>
<evidence type="ECO:0000313" key="7">
    <source>
        <dbReference type="EMBL" id="KAA5384181.1"/>
    </source>
</evidence>
<evidence type="ECO:0000313" key="18">
    <source>
        <dbReference type="Proteomes" id="UP000441162"/>
    </source>
</evidence>
<dbReference type="AlphaFoldDB" id="A0A076IWE5"/>
<keyword evidence="3" id="KW-0804">Transcription</keyword>
<dbReference type="EMBL" id="VVZV01000003">
    <property type="protein sequence ID" value="KAA5323473.1"/>
    <property type="molecule type" value="Genomic_DNA"/>
</dbReference>
<dbReference type="InterPro" id="IPR018060">
    <property type="entry name" value="HTH_AraC"/>
</dbReference>
<evidence type="ECO:0000313" key="21">
    <source>
        <dbReference type="Proteomes" id="UP000500949"/>
    </source>
</evidence>
<sequence length="165" mass="19041">MEYLFLRRKKTSGTSVRQKALLYRAAGREWTARFSSLSDVRPADSLIYKGILYQLEIRRAFLDSSLSLKKLSVMLETNQTYLSNAVNRYFGCHLKELLNRYRVEYAKELLRNGGCPLGEVPSRSGFGSKSPFYLAFVRQTGMTPKRYAARERNLVNLEIKNEVLL</sequence>
<evidence type="ECO:0000313" key="14">
    <source>
        <dbReference type="EMBL" id="TDB03569.1"/>
    </source>
</evidence>
<dbReference type="KEGG" id="bdh:GV66_06225"/>